<protein>
    <recommendedName>
        <fullName evidence="13">8-oxo-dGTP diphosphatase</fullName>
        <ecNumber evidence="12">3.6.1.55</ecNumber>
    </recommendedName>
    <alternativeName>
        <fullName evidence="16">7,8-dihydro-8-oxoguanine-triphosphatase</fullName>
    </alternativeName>
    <alternativeName>
        <fullName evidence="15">Mutator protein MutT</fullName>
    </alternativeName>
    <alternativeName>
        <fullName evidence="14">dGTP pyrophosphohydrolase</fullName>
    </alternativeName>
</protein>
<keyword evidence="19" id="KW-1185">Reference proteome</keyword>
<evidence type="ECO:0000256" key="16">
    <source>
        <dbReference type="ARBA" id="ARBA00042798"/>
    </source>
</evidence>
<evidence type="ECO:0000256" key="8">
    <source>
        <dbReference type="ARBA" id="ARBA00022842"/>
    </source>
</evidence>
<dbReference type="EC" id="3.6.1.55" evidence="12"/>
<reference evidence="19" key="1">
    <citation type="journal article" date="2019" name="Int. J. Syst. Evol. Microbiol.">
        <title>The Global Catalogue of Microorganisms (GCM) 10K type strain sequencing project: providing services to taxonomists for standard genome sequencing and annotation.</title>
        <authorList>
            <consortium name="The Broad Institute Genomics Platform"/>
            <consortium name="The Broad Institute Genome Sequencing Center for Infectious Disease"/>
            <person name="Wu L."/>
            <person name="Ma J."/>
        </authorList>
    </citation>
    <scope>NUCLEOTIDE SEQUENCE [LARGE SCALE GENOMIC DNA]</scope>
    <source>
        <strain evidence="19">JCM 18720</strain>
    </source>
</reference>
<feature type="domain" description="Nudix hydrolase" evidence="17">
    <location>
        <begin position="1"/>
        <end position="128"/>
    </location>
</feature>
<keyword evidence="9" id="KW-0234">DNA repair</keyword>
<dbReference type="InterPro" id="IPR003561">
    <property type="entry name" value="Mutator_MutT"/>
</dbReference>
<evidence type="ECO:0000313" key="18">
    <source>
        <dbReference type="EMBL" id="GAA5194295.1"/>
    </source>
</evidence>
<evidence type="ECO:0000256" key="14">
    <source>
        <dbReference type="ARBA" id="ARBA00041592"/>
    </source>
</evidence>
<evidence type="ECO:0000256" key="2">
    <source>
        <dbReference type="ARBA" id="ARBA00005582"/>
    </source>
</evidence>
<evidence type="ECO:0000256" key="6">
    <source>
        <dbReference type="ARBA" id="ARBA00022763"/>
    </source>
</evidence>
<dbReference type="PROSITE" id="PS00893">
    <property type="entry name" value="NUDIX_BOX"/>
    <property type="match status" value="1"/>
</dbReference>
<dbReference type="SUPFAM" id="SSF55811">
    <property type="entry name" value="Nudix"/>
    <property type="match status" value="1"/>
</dbReference>
<dbReference type="Gene3D" id="3.90.79.10">
    <property type="entry name" value="Nucleoside Triphosphate Pyrophosphohydrolase"/>
    <property type="match status" value="1"/>
</dbReference>
<accession>A0ABP9SFB4</accession>
<dbReference type="InterPro" id="IPR000086">
    <property type="entry name" value="NUDIX_hydrolase_dom"/>
</dbReference>
<dbReference type="Proteomes" id="UP001501600">
    <property type="component" value="Unassembled WGS sequence"/>
</dbReference>
<dbReference type="InterPro" id="IPR047127">
    <property type="entry name" value="MutT-like"/>
</dbReference>
<evidence type="ECO:0000256" key="13">
    <source>
        <dbReference type="ARBA" id="ARBA00040794"/>
    </source>
</evidence>
<evidence type="ECO:0000256" key="12">
    <source>
        <dbReference type="ARBA" id="ARBA00038905"/>
    </source>
</evidence>
<gene>
    <name evidence="18" type="ORF">GCM10025772_26950</name>
</gene>
<evidence type="ECO:0000256" key="11">
    <source>
        <dbReference type="ARBA" id="ARBA00036904"/>
    </source>
</evidence>
<name>A0ABP9SFB4_9GAMM</name>
<keyword evidence="5" id="KW-0479">Metal-binding</keyword>
<evidence type="ECO:0000256" key="9">
    <source>
        <dbReference type="ARBA" id="ARBA00023204"/>
    </source>
</evidence>
<evidence type="ECO:0000256" key="15">
    <source>
        <dbReference type="ARBA" id="ARBA00041979"/>
    </source>
</evidence>
<dbReference type="PRINTS" id="PR00502">
    <property type="entry name" value="NUDIXFAMILY"/>
</dbReference>
<keyword evidence="8" id="KW-0460">Magnesium</keyword>
<organism evidence="18 19">
    <name type="scientific">Ferrimonas gelatinilytica</name>
    <dbReference type="NCBI Taxonomy" id="1255257"/>
    <lineage>
        <taxon>Bacteria</taxon>
        <taxon>Pseudomonadati</taxon>
        <taxon>Pseudomonadota</taxon>
        <taxon>Gammaproteobacteria</taxon>
        <taxon>Alteromonadales</taxon>
        <taxon>Ferrimonadaceae</taxon>
        <taxon>Ferrimonas</taxon>
    </lineage>
</organism>
<keyword evidence="6" id="KW-0227">DNA damage</keyword>
<evidence type="ECO:0000259" key="17">
    <source>
        <dbReference type="PROSITE" id="PS51462"/>
    </source>
</evidence>
<evidence type="ECO:0000256" key="1">
    <source>
        <dbReference type="ARBA" id="ARBA00001946"/>
    </source>
</evidence>
<dbReference type="InterPro" id="IPR015797">
    <property type="entry name" value="NUDIX_hydrolase-like_dom_sf"/>
</dbReference>
<dbReference type="PANTHER" id="PTHR47707:SF1">
    <property type="entry name" value="NUDIX HYDROLASE FAMILY PROTEIN"/>
    <property type="match status" value="1"/>
</dbReference>
<dbReference type="CDD" id="cd03425">
    <property type="entry name" value="NUDIX_MutT_NudA_like"/>
    <property type="match status" value="1"/>
</dbReference>
<comment type="catalytic activity">
    <reaction evidence="11">
        <text>8-oxo-GTP + H2O = 8-oxo-GMP + diphosphate + H(+)</text>
        <dbReference type="Rhea" id="RHEA:67616"/>
        <dbReference type="ChEBI" id="CHEBI:15377"/>
        <dbReference type="ChEBI" id="CHEBI:15378"/>
        <dbReference type="ChEBI" id="CHEBI:33019"/>
        <dbReference type="ChEBI" id="CHEBI:143553"/>
        <dbReference type="ChEBI" id="CHEBI:145694"/>
    </reaction>
</comment>
<evidence type="ECO:0000256" key="7">
    <source>
        <dbReference type="ARBA" id="ARBA00022801"/>
    </source>
</evidence>
<comment type="catalytic activity">
    <reaction evidence="10">
        <text>8-oxo-dGTP + H2O = 8-oxo-dGMP + diphosphate + H(+)</text>
        <dbReference type="Rhea" id="RHEA:31575"/>
        <dbReference type="ChEBI" id="CHEBI:15377"/>
        <dbReference type="ChEBI" id="CHEBI:15378"/>
        <dbReference type="ChEBI" id="CHEBI:33019"/>
        <dbReference type="ChEBI" id="CHEBI:63224"/>
        <dbReference type="ChEBI" id="CHEBI:77896"/>
        <dbReference type="EC" id="3.6.1.55"/>
    </reaction>
</comment>
<evidence type="ECO:0000256" key="3">
    <source>
        <dbReference type="ARBA" id="ARBA00022457"/>
    </source>
</evidence>
<comment type="similarity">
    <text evidence="2">Belongs to the Nudix hydrolase family.</text>
</comment>
<dbReference type="EMBL" id="BAABLF010000029">
    <property type="protein sequence ID" value="GAA5194295.1"/>
    <property type="molecule type" value="Genomic_DNA"/>
</dbReference>
<evidence type="ECO:0000256" key="4">
    <source>
        <dbReference type="ARBA" id="ARBA00022705"/>
    </source>
</evidence>
<comment type="caution">
    <text evidence="18">The sequence shown here is derived from an EMBL/GenBank/DDBJ whole genome shotgun (WGS) entry which is preliminary data.</text>
</comment>
<keyword evidence="4" id="KW-0235">DNA replication</keyword>
<dbReference type="InterPro" id="IPR020476">
    <property type="entry name" value="Nudix_hydrolase"/>
</dbReference>
<dbReference type="InterPro" id="IPR029119">
    <property type="entry name" value="MutY_C"/>
</dbReference>
<evidence type="ECO:0000313" key="19">
    <source>
        <dbReference type="Proteomes" id="UP001501600"/>
    </source>
</evidence>
<dbReference type="PROSITE" id="PS51462">
    <property type="entry name" value="NUDIX"/>
    <property type="match status" value="1"/>
</dbReference>
<dbReference type="PANTHER" id="PTHR47707">
    <property type="entry name" value="8-OXO-DGTP DIPHOSPHATASE"/>
    <property type="match status" value="1"/>
</dbReference>
<dbReference type="Pfam" id="PF14815">
    <property type="entry name" value="NUDIX_4"/>
    <property type="match status" value="1"/>
</dbReference>
<evidence type="ECO:0000256" key="10">
    <source>
        <dbReference type="ARBA" id="ARBA00035861"/>
    </source>
</evidence>
<comment type="cofactor">
    <cofactor evidence="1">
        <name>Mg(2+)</name>
        <dbReference type="ChEBI" id="CHEBI:18420"/>
    </cofactor>
</comment>
<sequence length="137" mass="15082">MKAIQVAIGVAVNGNAEVLVALRAPEQHQGGLWEFPGGKVEPGEDVESALAREFLEEVGLRVLQSELLYEISHDYGDRRVALTVFLITSFEGEPRPKEGNPIEWVTLEQLKALAMPAANRPIVEAVLERLGLERVVE</sequence>
<dbReference type="NCBIfam" id="TIGR00586">
    <property type="entry name" value="mutt"/>
    <property type="match status" value="1"/>
</dbReference>
<dbReference type="RefSeq" id="WP_345317693.1">
    <property type="nucleotide sequence ID" value="NZ_BAABLF010000029.1"/>
</dbReference>
<proteinExistence type="inferred from homology"/>
<keyword evidence="3" id="KW-0515">Mutator protein</keyword>
<evidence type="ECO:0000256" key="5">
    <source>
        <dbReference type="ARBA" id="ARBA00022723"/>
    </source>
</evidence>
<dbReference type="InterPro" id="IPR020084">
    <property type="entry name" value="NUDIX_hydrolase_CS"/>
</dbReference>
<keyword evidence="7" id="KW-0378">Hydrolase</keyword>